<dbReference type="PATRIC" id="fig|937777.3.peg.3183"/>
<dbReference type="EMBL" id="CP003382">
    <property type="protein sequence ID" value="AFZ68614.1"/>
    <property type="molecule type" value="Genomic_DNA"/>
</dbReference>
<reference evidence="2" key="1">
    <citation type="submission" date="2012-03" db="EMBL/GenBank/DDBJ databases">
        <title>Complete sequence of chromosome of Deinococcus peraridilitoris DSM 19664.</title>
        <authorList>
            <person name="Lucas S."/>
            <person name="Copeland A."/>
            <person name="Lapidus A."/>
            <person name="Glavina del Rio T."/>
            <person name="Dalin E."/>
            <person name="Tice H."/>
            <person name="Bruce D."/>
            <person name="Goodwin L."/>
            <person name="Pitluck S."/>
            <person name="Peters L."/>
            <person name="Mikhailova N."/>
            <person name="Lu M."/>
            <person name="Kyrpides N."/>
            <person name="Mavromatis K."/>
            <person name="Ivanova N."/>
            <person name="Brettin T."/>
            <person name="Detter J.C."/>
            <person name="Han C."/>
            <person name="Larimer F."/>
            <person name="Land M."/>
            <person name="Hauser L."/>
            <person name="Markowitz V."/>
            <person name="Cheng J.-F."/>
            <person name="Hugenholtz P."/>
            <person name="Woyke T."/>
            <person name="Wu D."/>
            <person name="Pukall R."/>
            <person name="Steenblock K."/>
            <person name="Brambilla E."/>
            <person name="Klenk H.-P."/>
            <person name="Eisen J.A."/>
        </authorList>
    </citation>
    <scope>NUCLEOTIDE SEQUENCE [LARGE SCALE GENOMIC DNA]</scope>
    <source>
        <strain evidence="2">DSM 19664 / LMG 22246 / CIP 109416 / KR-200</strain>
    </source>
</reference>
<evidence type="ECO:0000313" key="2">
    <source>
        <dbReference type="Proteomes" id="UP000010467"/>
    </source>
</evidence>
<dbReference type="KEGG" id="dpd:Deipe_3171"/>
<organism evidence="1 2">
    <name type="scientific">Deinococcus peraridilitoris (strain DSM 19664 / LMG 22246 / CIP 109416 / KR-200)</name>
    <dbReference type="NCBI Taxonomy" id="937777"/>
    <lineage>
        <taxon>Bacteria</taxon>
        <taxon>Thermotogati</taxon>
        <taxon>Deinococcota</taxon>
        <taxon>Deinococci</taxon>
        <taxon>Deinococcales</taxon>
        <taxon>Deinococcaceae</taxon>
        <taxon>Deinococcus</taxon>
    </lineage>
</organism>
<dbReference type="AlphaFoldDB" id="L0A5B9"/>
<protein>
    <submittedName>
        <fullName evidence="1">Uncharacterized protein</fullName>
    </submittedName>
</protein>
<dbReference type="RefSeq" id="WP_015236912.1">
    <property type="nucleotide sequence ID" value="NC_019793.1"/>
</dbReference>
<evidence type="ECO:0000313" key="1">
    <source>
        <dbReference type="EMBL" id="AFZ68614.1"/>
    </source>
</evidence>
<dbReference type="HOGENOM" id="CLU_2805346_0_0_0"/>
<sequence>MNEVESARRLALRAIAEAYVDVRTQERADLWPSVQGLRQRFVRAPYAAATFETLRAEALTLLGRLKN</sequence>
<keyword evidence="2" id="KW-1185">Reference proteome</keyword>
<accession>L0A5B9</accession>
<proteinExistence type="predicted"/>
<dbReference type="Proteomes" id="UP000010467">
    <property type="component" value="Chromosome"/>
</dbReference>
<name>L0A5B9_DEIPD</name>
<gene>
    <name evidence="1" type="ordered locus">Deipe_3171</name>
</gene>